<proteinExistence type="predicted"/>
<name>A0A9X3HFD0_MEDGN</name>
<accession>A0A9X3HFD0</accession>
<evidence type="ECO:0008006" key="3">
    <source>
        <dbReference type="Google" id="ProtNLM"/>
    </source>
</evidence>
<protein>
    <recommendedName>
        <fullName evidence="3">GNAT family N-acetyltransferase</fullName>
    </recommendedName>
</protein>
<dbReference type="AlphaFoldDB" id="A0A9X3HFD0"/>
<gene>
    <name evidence="1" type="ORF">O8D18_11070</name>
</gene>
<evidence type="ECO:0000313" key="1">
    <source>
        <dbReference type="EMBL" id="MCZ7694575.1"/>
    </source>
</evidence>
<dbReference type="Proteomes" id="UP001148455">
    <property type="component" value="Unassembled WGS sequence"/>
</dbReference>
<reference evidence="1" key="1">
    <citation type="submission" date="2022-12" db="EMBL/GenBank/DDBJ databases">
        <title>Genome of R. gnavus strain RSHDN_123.</title>
        <authorList>
            <person name="Abdugheni R."/>
        </authorList>
    </citation>
    <scope>NUCLEOTIDE SEQUENCE</scope>
    <source>
        <strain evidence="1">RSHDN_123</strain>
    </source>
</reference>
<evidence type="ECO:0000313" key="2">
    <source>
        <dbReference type="Proteomes" id="UP001148455"/>
    </source>
</evidence>
<dbReference type="EMBL" id="JAPZED010000012">
    <property type="protein sequence ID" value="MCZ7694575.1"/>
    <property type="molecule type" value="Genomic_DNA"/>
</dbReference>
<sequence length="65" mass="7820">MEEIYRSCPEFENNDYILRMVRQEDRLDLLKVYSDKEAVSFFNSDNCGGDDFYYTTINEQVRDFA</sequence>
<organism evidence="1 2">
    <name type="scientific">Mediterraneibacter gnavus</name>
    <name type="common">Ruminococcus gnavus</name>
    <dbReference type="NCBI Taxonomy" id="33038"/>
    <lineage>
        <taxon>Bacteria</taxon>
        <taxon>Bacillati</taxon>
        <taxon>Bacillota</taxon>
        <taxon>Clostridia</taxon>
        <taxon>Lachnospirales</taxon>
        <taxon>Lachnospiraceae</taxon>
        <taxon>Mediterraneibacter</taxon>
    </lineage>
</organism>
<comment type="caution">
    <text evidence="1">The sequence shown here is derived from an EMBL/GenBank/DDBJ whole genome shotgun (WGS) entry which is preliminary data.</text>
</comment>
<dbReference type="RefSeq" id="WP_173863444.1">
    <property type="nucleotide sequence ID" value="NZ_AP031446.1"/>
</dbReference>